<protein>
    <submittedName>
        <fullName evidence="13">Monosaccharide ABC transporter ATP-binding protein, CUT2 family</fullName>
    </submittedName>
</protein>
<evidence type="ECO:0000256" key="11">
    <source>
        <dbReference type="ARBA" id="ARBA00024722"/>
    </source>
</evidence>
<dbReference type="InterPro" id="IPR003439">
    <property type="entry name" value="ABC_transporter-like_ATP-bd"/>
</dbReference>
<accession>A0A1M7KHD3</accession>
<dbReference type="PROSITE" id="PS00211">
    <property type="entry name" value="ABC_TRANSPORTER_1"/>
    <property type="match status" value="1"/>
</dbReference>
<dbReference type="PROSITE" id="PS50893">
    <property type="entry name" value="ABC_TRANSPORTER_2"/>
    <property type="match status" value="2"/>
</dbReference>
<evidence type="ECO:0000256" key="8">
    <source>
        <dbReference type="ARBA" id="ARBA00022840"/>
    </source>
</evidence>
<keyword evidence="10" id="KW-0472">Membrane</keyword>
<comment type="similarity">
    <text evidence="2">Belongs to the ABC transporter superfamily.</text>
</comment>
<evidence type="ECO:0000313" key="14">
    <source>
        <dbReference type="Proteomes" id="UP000183208"/>
    </source>
</evidence>
<dbReference type="CDD" id="cd03215">
    <property type="entry name" value="ABC_Carb_Monos_II"/>
    <property type="match status" value="1"/>
</dbReference>
<evidence type="ECO:0000256" key="1">
    <source>
        <dbReference type="ARBA" id="ARBA00004202"/>
    </source>
</evidence>
<dbReference type="Gene3D" id="3.40.50.300">
    <property type="entry name" value="P-loop containing nucleotide triphosphate hydrolases"/>
    <property type="match status" value="2"/>
</dbReference>
<comment type="function">
    <text evidence="11">Involved in beta-(1--&gt;2)glucan export. Transmembrane domains (TMD) form a pore in the inner membrane and the ATP-binding domain (NBD) is responsible for energy generation.</text>
</comment>
<dbReference type="InterPro" id="IPR027417">
    <property type="entry name" value="P-loop_NTPase"/>
</dbReference>
<dbReference type="RefSeq" id="WP_074814644.1">
    <property type="nucleotide sequence ID" value="NZ_FNTI01000001.1"/>
</dbReference>
<keyword evidence="6" id="KW-0677">Repeat</keyword>
<proteinExistence type="inferred from homology"/>
<evidence type="ECO:0000256" key="7">
    <source>
        <dbReference type="ARBA" id="ARBA00022741"/>
    </source>
</evidence>
<dbReference type="GO" id="GO:0016887">
    <property type="term" value="F:ATP hydrolysis activity"/>
    <property type="evidence" value="ECO:0007669"/>
    <property type="project" value="InterPro"/>
</dbReference>
<gene>
    <name evidence="13" type="ORF">SAMN05444171_0287</name>
</gene>
<dbReference type="CDD" id="cd03216">
    <property type="entry name" value="ABC_Carb_Monos_I"/>
    <property type="match status" value="1"/>
</dbReference>
<evidence type="ECO:0000256" key="4">
    <source>
        <dbReference type="ARBA" id="ARBA00022475"/>
    </source>
</evidence>
<keyword evidence="9" id="KW-1278">Translocase</keyword>
<dbReference type="GO" id="GO:0005886">
    <property type="term" value="C:plasma membrane"/>
    <property type="evidence" value="ECO:0007669"/>
    <property type="project" value="UniProtKB-SubCell"/>
</dbReference>
<dbReference type="Proteomes" id="UP000183208">
    <property type="component" value="Unassembled WGS sequence"/>
</dbReference>
<keyword evidence="4" id="KW-1003">Cell membrane</keyword>
<feature type="domain" description="ABC transporter" evidence="12">
    <location>
        <begin position="21"/>
        <end position="258"/>
    </location>
</feature>
<dbReference type="OrthoDB" id="9805029at2"/>
<sequence>MSTALKMAVQSSDEQSATPLLELRGISKEFPGVKALDDVSFALYPGEVHMLLGENGAGKSSLMKVLCGAYRADDGEFFYKGEKVAIASTADAQKLGIAVIFQEFSLVPYLDIAQNIFLGREPKGLIPGTIDRRKILADAKRVLDSIGFAIDPSVTVNTLGVAQQQMVEIAKAISQNARILVMDEPTAALSDRETELLFALITRLKADGVSIVYISHRMAEVFALGDRITVLRDGRRIDGVRPADVTPDQLVRMMVGRTVDMTYPRNFAERPGEVLLQVKGVTSPTGIFDINIEVRRGEIVGLCGLVGSGRSEVARAIFGADPTTSGEIIFDGKPISGEPDVAARHGIALIPESRKSEGLALLRSVGDNLVVSALRKLFPRGLFDPRSSQRTADGLIRQLRIATPSARQAVGLLSGGNQQKVVIGKWLAAGAKLFIFDEPTRGVDVGAKSEIFALIDRLVGEGAAALMISSEQVEICHVCDRAYVMREGRIAGHLSRTELTEENIVRMGMHHA</sequence>
<keyword evidence="7" id="KW-0547">Nucleotide-binding</keyword>
<evidence type="ECO:0000256" key="6">
    <source>
        <dbReference type="ARBA" id="ARBA00022737"/>
    </source>
</evidence>
<dbReference type="PANTHER" id="PTHR43790:SF3">
    <property type="entry name" value="D-ALLOSE IMPORT ATP-BINDING PROTEIN ALSA-RELATED"/>
    <property type="match status" value="1"/>
</dbReference>
<dbReference type="InterPro" id="IPR003593">
    <property type="entry name" value="AAA+_ATPase"/>
</dbReference>
<dbReference type="PANTHER" id="PTHR43790">
    <property type="entry name" value="CARBOHYDRATE TRANSPORT ATP-BINDING PROTEIN MG119-RELATED"/>
    <property type="match status" value="1"/>
</dbReference>
<keyword evidence="5" id="KW-0762">Sugar transport</keyword>
<keyword evidence="8 13" id="KW-0067">ATP-binding</keyword>
<evidence type="ECO:0000259" key="12">
    <source>
        <dbReference type="PROSITE" id="PS50893"/>
    </source>
</evidence>
<organism evidence="13 14">
    <name type="scientific">Bradyrhizobium lablabi</name>
    <dbReference type="NCBI Taxonomy" id="722472"/>
    <lineage>
        <taxon>Bacteria</taxon>
        <taxon>Pseudomonadati</taxon>
        <taxon>Pseudomonadota</taxon>
        <taxon>Alphaproteobacteria</taxon>
        <taxon>Hyphomicrobiales</taxon>
        <taxon>Nitrobacteraceae</taxon>
        <taxon>Bradyrhizobium</taxon>
    </lineage>
</organism>
<reference evidence="13 14" key="1">
    <citation type="submission" date="2016-10" db="EMBL/GenBank/DDBJ databases">
        <authorList>
            <person name="de Groot N.N."/>
        </authorList>
    </citation>
    <scope>NUCLEOTIDE SEQUENCE [LARGE SCALE GENOMIC DNA]</scope>
    <source>
        <strain evidence="13 14">GAS522</strain>
    </source>
</reference>
<evidence type="ECO:0000256" key="5">
    <source>
        <dbReference type="ARBA" id="ARBA00022597"/>
    </source>
</evidence>
<dbReference type="InterPro" id="IPR050107">
    <property type="entry name" value="ABC_carbohydrate_import_ATPase"/>
</dbReference>
<evidence type="ECO:0000256" key="2">
    <source>
        <dbReference type="ARBA" id="ARBA00005417"/>
    </source>
</evidence>
<evidence type="ECO:0000313" key="13">
    <source>
        <dbReference type="EMBL" id="SEB94328.1"/>
    </source>
</evidence>
<keyword evidence="3" id="KW-0813">Transport</keyword>
<dbReference type="FunFam" id="3.40.50.300:FF:000127">
    <property type="entry name" value="Ribose import ATP-binding protein RbsA"/>
    <property type="match status" value="1"/>
</dbReference>
<evidence type="ECO:0000256" key="3">
    <source>
        <dbReference type="ARBA" id="ARBA00022448"/>
    </source>
</evidence>
<dbReference type="InterPro" id="IPR017871">
    <property type="entry name" value="ABC_transporter-like_CS"/>
</dbReference>
<dbReference type="AlphaFoldDB" id="A0A1M7KHD3"/>
<evidence type="ECO:0000256" key="10">
    <source>
        <dbReference type="ARBA" id="ARBA00023136"/>
    </source>
</evidence>
<dbReference type="SMART" id="SM00382">
    <property type="entry name" value="AAA"/>
    <property type="match status" value="2"/>
</dbReference>
<comment type="subcellular location">
    <subcellularLocation>
        <location evidence="1">Cell membrane</location>
        <topology evidence="1">Peripheral membrane protein</topology>
    </subcellularLocation>
</comment>
<feature type="domain" description="ABC transporter" evidence="12">
    <location>
        <begin position="256"/>
        <end position="512"/>
    </location>
</feature>
<dbReference type="GO" id="GO:0005524">
    <property type="term" value="F:ATP binding"/>
    <property type="evidence" value="ECO:0007669"/>
    <property type="project" value="UniProtKB-KW"/>
</dbReference>
<dbReference type="EMBL" id="FNTI01000001">
    <property type="protein sequence ID" value="SEB94328.1"/>
    <property type="molecule type" value="Genomic_DNA"/>
</dbReference>
<dbReference type="Pfam" id="PF00005">
    <property type="entry name" value="ABC_tran"/>
    <property type="match status" value="2"/>
</dbReference>
<dbReference type="SUPFAM" id="SSF52540">
    <property type="entry name" value="P-loop containing nucleoside triphosphate hydrolases"/>
    <property type="match status" value="2"/>
</dbReference>
<name>A0A1M7KHD3_9BRAD</name>
<evidence type="ECO:0000256" key="9">
    <source>
        <dbReference type="ARBA" id="ARBA00022967"/>
    </source>
</evidence>